<dbReference type="Proteomes" id="UP001523369">
    <property type="component" value="Unassembled WGS sequence"/>
</dbReference>
<feature type="transmembrane region" description="Helical" evidence="1">
    <location>
        <begin position="101"/>
        <end position="122"/>
    </location>
</feature>
<feature type="transmembrane region" description="Helical" evidence="1">
    <location>
        <begin position="20"/>
        <end position="41"/>
    </location>
</feature>
<evidence type="ECO:0000313" key="4">
    <source>
        <dbReference type="Proteomes" id="UP001523369"/>
    </source>
</evidence>
<evidence type="ECO:0000313" key="3">
    <source>
        <dbReference type="EMBL" id="MCO8277311.1"/>
    </source>
</evidence>
<comment type="caution">
    <text evidence="3">The sequence shown here is derived from an EMBL/GenBank/DDBJ whole genome shotgun (WGS) entry which is preliminary data.</text>
</comment>
<feature type="transmembrane region" description="Helical" evidence="1">
    <location>
        <begin position="47"/>
        <end position="68"/>
    </location>
</feature>
<feature type="transmembrane region" description="Helical" evidence="1">
    <location>
        <begin position="75"/>
        <end position="95"/>
    </location>
</feature>
<reference evidence="3 4" key="1">
    <citation type="submission" date="2022-06" db="EMBL/GenBank/DDBJ databases">
        <title>New Species of the Genus Actinoplanes, ActinopZanes ferrugineus.</title>
        <authorList>
            <person name="Ding P."/>
        </authorList>
    </citation>
    <scope>NUCLEOTIDE SEQUENCE [LARGE SCALE GENOMIC DNA]</scope>
    <source>
        <strain evidence="3 4">TRM88003</strain>
    </source>
</reference>
<dbReference type="EMBL" id="JAMYJR010000056">
    <property type="protein sequence ID" value="MCO8277311.1"/>
    <property type="molecule type" value="Genomic_DNA"/>
</dbReference>
<dbReference type="InterPro" id="IPR005530">
    <property type="entry name" value="SPW"/>
</dbReference>
<dbReference type="RefSeq" id="WP_253243330.1">
    <property type="nucleotide sequence ID" value="NZ_JAMYJR010000056.1"/>
</dbReference>
<sequence>MPTQEAVGSRVARRLGSDIILTPIAFVLLGGVWLVITPVVIDHGVYPWWNDVVAGAVLIVLSLAQVVLPHRSRALSAVAALTGAWMVAAPFVLGYHEQHGVAWSGMLVGALVVLLAFVNGLTARPFRR</sequence>
<organism evidence="3 4">
    <name type="scientific">Paractinoplanes aksuensis</name>
    <dbReference type="NCBI Taxonomy" id="2939490"/>
    <lineage>
        <taxon>Bacteria</taxon>
        <taxon>Bacillati</taxon>
        <taxon>Actinomycetota</taxon>
        <taxon>Actinomycetes</taxon>
        <taxon>Micromonosporales</taxon>
        <taxon>Micromonosporaceae</taxon>
        <taxon>Paractinoplanes</taxon>
    </lineage>
</organism>
<proteinExistence type="predicted"/>
<name>A0ABT1E4W8_9ACTN</name>
<keyword evidence="1" id="KW-1133">Transmembrane helix</keyword>
<keyword evidence="1" id="KW-0812">Transmembrane</keyword>
<gene>
    <name evidence="3" type="ORF">M1L60_42715</name>
</gene>
<accession>A0ABT1E4W8</accession>
<evidence type="ECO:0000256" key="1">
    <source>
        <dbReference type="SAM" id="Phobius"/>
    </source>
</evidence>
<feature type="domain" description="SPW repeat-containing integral membrane" evidence="2">
    <location>
        <begin position="26"/>
        <end position="116"/>
    </location>
</feature>
<keyword evidence="4" id="KW-1185">Reference proteome</keyword>
<evidence type="ECO:0000259" key="2">
    <source>
        <dbReference type="Pfam" id="PF03779"/>
    </source>
</evidence>
<dbReference type="Pfam" id="PF03779">
    <property type="entry name" value="SPW"/>
    <property type="match status" value="1"/>
</dbReference>
<keyword evidence="1" id="KW-0472">Membrane</keyword>
<protein>
    <submittedName>
        <fullName evidence="3">SPW repeat protein</fullName>
    </submittedName>
</protein>